<evidence type="ECO:0000256" key="1">
    <source>
        <dbReference type="SAM" id="Coils"/>
    </source>
</evidence>
<evidence type="ECO:0000313" key="2">
    <source>
        <dbReference type="EMBL" id="HIS83694.1"/>
    </source>
</evidence>
<accession>A0A9D1K5R5</accession>
<name>A0A9D1K5R5_9BACT</name>
<organism evidence="2 3">
    <name type="scientific">Candidatus Scatenecus faecavium</name>
    <dbReference type="NCBI Taxonomy" id="2840915"/>
    <lineage>
        <taxon>Bacteria</taxon>
        <taxon>Candidatus Scatenecus</taxon>
    </lineage>
</organism>
<gene>
    <name evidence="2" type="ORF">IAD41_08845</name>
</gene>
<protein>
    <submittedName>
        <fullName evidence="2">Uncharacterized protein</fullName>
    </submittedName>
</protein>
<reference evidence="2" key="1">
    <citation type="submission" date="2020-10" db="EMBL/GenBank/DDBJ databases">
        <authorList>
            <person name="Gilroy R."/>
        </authorList>
    </citation>
    <scope>NUCLEOTIDE SEQUENCE</scope>
    <source>
        <strain evidence="2">CHK152-2994</strain>
    </source>
</reference>
<sequence length="190" mass="22306">MDDNFFKGNIKRLNDYDLNILNDKSFPEVDDESLRLEMLINEKEEALANINSKIKGRELIGKLLDVMELKIQAKELENEIAELKEEFARNNFKLRLKPQKKKEKKKLPLIIRFQRFVSRKLFAKISKKFKSIADLGDSLDTLASINENVDELIAMKVPYGETNANYEKLTNYLYRANRIHAEIAKKMHRM</sequence>
<keyword evidence="1" id="KW-0175">Coiled coil</keyword>
<feature type="coiled-coil region" evidence="1">
    <location>
        <begin position="29"/>
        <end position="93"/>
    </location>
</feature>
<comment type="caution">
    <text evidence="2">The sequence shown here is derived from an EMBL/GenBank/DDBJ whole genome shotgun (WGS) entry which is preliminary data.</text>
</comment>
<dbReference type="AlphaFoldDB" id="A0A9D1K5R5"/>
<dbReference type="Proteomes" id="UP000824139">
    <property type="component" value="Unassembled WGS sequence"/>
</dbReference>
<evidence type="ECO:0000313" key="3">
    <source>
        <dbReference type="Proteomes" id="UP000824139"/>
    </source>
</evidence>
<dbReference type="EMBL" id="DVJO01000189">
    <property type="protein sequence ID" value="HIS83694.1"/>
    <property type="molecule type" value="Genomic_DNA"/>
</dbReference>
<proteinExistence type="predicted"/>
<reference evidence="2" key="2">
    <citation type="journal article" date="2021" name="PeerJ">
        <title>Extensive microbial diversity within the chicken gut microbiome revealed by metagenomics and culture.</title>
        <authorList>
            <person name="Gilroy R."/>
            <person name="Ravi A."/>
            <person name="Getino M."/>
            <person name="Pursley I."/>
            <person name="Horton D.L."/>
            <person name="Alikhan N.F."/>
            <person name="Baker D."/>
            <person name="Gharbi K."/>
            <person name="Hall N."/>
            <person name="Watson M."/>
            <person name="Adriaenssens E.M."/>
            <person name="Foster-Nyarko E."/>
            <person name="Jarju S."/>
            <person name="Secka A."/>
            <person name="Antonio M."/>
            <person name="Oren A."/>
            <person name="Chaudhuri R.R."/>
            <person name="La Ragione R."/>
            <person name="Hildebrand F."/>
            <person name="Pallen M.J."/>
        </authorList>
    </citation>
    <scope>NUCLEOTIDE SEQUENCE</scope>
    <source>
        <strain evidence="2">CHK152-2994</strain>
    </source>
</reference>